<protein>
    <submittedName>
        <fullName evidence="2">Uncharacterized protein</fullName>
    </submittedName>
</protein>
<dbReference type="Proteomes" id="UP001164459">
    <property type="component" value="Chromosome"/>
</dbReference>
<organism evidence="2 3">
    <name type="scientific">Nannocystis punicea</name>
    <dbReference type="NCBI Taxonomy" id="2995304"/>
    <lineage>
        <taxon>Bacteria</taxon>
        <taxon>Pseudomonadati</taxon>
        <taxon>Myxococcota</taxon>
        <taxon>Polyangia</taxon>
        <taxon>Nannocystales</taxon>
        <taxon>Nannocystaceae</taxon>
        <taxon>Nannocystis</taxon>
    </lineage>
</organism>
<sequence length="368" mass="37748">MVAIPLALALVVGEPSPVSPPAEATAPATEPRRIVVGVIEGGRIDAVGVVQALRGHLADLGVGPAVEVRPAAALAEQLGWARERLAEGAGAVVWVEATAGQGSAVYLLLGAPERLYTRHLDTPDDPLETREILGVVIRGLVASLAASEAPADMEVVAVPVAEPPPPPPPPAPAEPRHAIPPNPPPAPRLRLLLGLGYVGSSYAARLPWASGLGLELGFLARNGLVVAVGGAGLLHSVLTPALGQQTFDDARLRLGRAAFTVRLGYRVPLGARRRVFVEPAVVGRGEALVWRPSAGSQARGGAGLRVGVAPTVGLGLELGRGFALVLAAGLDIWLRNFDLVARTPVGTTPLVRAPTVGATAGLGLAWVR</sequence>
<gene>
    <name evidence="2" type="ORF">O0S08_06890</name>
</gene>
<evidence type="ECO:0000256" key="1">
    <source>
        <dbReference type="SAM" id="MobiDB-lite"/>
    </source>
</evidence>
<evidence type="ECO:0000313" key="3">
    <source>
        <dbReference type="Proteomes" id="UP001164459"/>
    </source>
</evidence>
<accession>A0ABY7H9D2</accession>
<proteinExistence type="predicted"/>
<feature type="region of interest" description="Disordered" evidence="1">
    <location>
        <begin position="161"/>
        <end position="183"/>
    </location>
</feature>
<dbReference type="EMBL" id="CP114040">
    <property type="protein sequence ID" value="WAS95873.1"/>
    <property type="molecule type" value="Genomic_DNA"/>
</dbReference>
<reference evidence="2" key="1">
    <citation type="submission" date="2022-11" db="EMBL/GenBank/DDBJ databases">
        <title>Minimal conservation of predation-associated metabolite biosynthetic gene clusters underscores biosynthetic potential of Myxococcota including descriptions for ten novel species: Archangium lansinium sp. nov., Myxococcus landrumus sp. nov., Nannocystis bai.</title>
        <authorList>
            <person name="Ahearne A."/>
            <person name="Stevens C."/>
            <person name="Dowd S."/>
        </authorList>
    </citation>
    <scope>NUCLEOTIDE SEQUENCE</scope>
    <source>
        <strain evidence="2">Fl3</strain>
    </source>
</reference>
<name>A0ABY7H9D2_9BACT</name>
<evidence type="ECO:0000313" key="2">
    <source>
        <dbReference type="EMBL" id="WAS95873.1"/>
    </source>
</evidence>
<dbReference type="RefSeq" id="WP_269038216.1">
    <property type="nucleotide sequence ID" value="NZ_CP114040.1"/>
</dbReference>
<keyword evidence="3" id="KW-1185">Reference proteome</keyword>